<dbReference type="SUPFAM" id="SSF49265">
    <property type="entry name" value="Fibronectin type III"/>
    <property type="match status" value="1"/>
</dbReference>
<gene>
    <name evidence="1" type="ordered locus">THA_1534</name>
</gene>
<dbReference type="AlphaFoldDB" id="B7ID98"/>
<dbReference type="Proteomes" id="UP000002453">
    <property type="component" value="Chromosome"/>
</dbReference>
<keyword evidence="2" id="KW-1185">Reference proteome</keyword>
<dbReference type="EMBL" id="CP001185">
    <property type="protein sequence ID" value="ACJ75975.1"/>
    <property type="molecule type" value="Genomic_DNA"/>
</dbReference>
<dbReference type="KEGG" id="taf:THA_1534"/>
<accession>B7ID98</accession>
<dbReference type="InterPro" id="IPR013783">
    <property type="entry name" value="Ig-like_fold"/>
</dbReference>
<proteinExistence type="predicted"/>
<evidence type="ECO:0000313" key="1">
    <source>
        <dbReference type="EMBL" id="ACJ75975.1"/>
    </source>
</evidence>
<sequence length="199" mass="22697">MKFKIILAILAIVIIFNSCVLYSEHPEVKVSIQNINYNSVTLTWTYSDNIFRLTKITLKTHENEYLTTFYATDTLAIENLNPGDKYFLIFSAVNESIASTAMYLTTPRLNDTVPPTLTNINVSTVQAQVDVIDVPSGIKEVYIVITNGLEYYKFNMNYKYPNHWSINYALPHRGVWNWEIKCIDKSLNIASANGKITVP</sequence>
<dbReference type="Gene3D" id="2.60.40.10">
    <property type="entry name" value="Immunoglobulins"/>
    <property type="match status" value="1"/>
</dbReference>
<dbReference type="InterPro" id="IPR036116">
    <property type="entry name" value="FN3_sf"/>
</dbReference>
<name>B7ID98_THEAB</name>
<reference evidence="1 2" key="1">
    <citation type="journal article" date="2009" name="J. Bacteriol.">
        <title>The genome of Thermosipho africanus TCF52B: lateral genetic connections to the Firmicutes and Archaea.</title>
        <authorList>
            <person name="Nesboe C.L."/>
            <person name="Bapteste E."/>
            <person name="Curtis B."/>
            <person name="Dahle H."/>
            <person name="Lopez P."/>
            <person name="Macleod D."/>
            <person name="Dlutek M."/>
            <person name="Bowman S."/>
            <person name="Zhaxybayeva O."/>
            <person name="Birkeland N.-K."/>
            <person name="Doolittle W.F."/>
        </authorList>
    </citation>
    <scope>NUCLEOTIDE SEQUENCE [LARGE SCALE GENOMIC DNA]</scope>
    <source>
        <strain evidence="1 2">TCF52B</strain>
    </source>
</reference>
<dbReference type="HOGENOM" id="CLU_1371632_0_0_0"/>
<protein>
    <submittedName>
        <fullName evidence="1">Fibronectin type III domain protein</fullName>
    </submittedName>
</protein>
<evidence type="ECO:0000313" key="2">
    <source>
        <dbReference type="Proteomes" id="UP000002453"/>
    </source>
</evidence>
<organism evidence="1 2">
    <name type="scientific">Thermosipho africanus (strain TCF52B)</name>
    <dbReference type="NCBI Taxonomy" id="484019"/>
    <lineage>
        <taxon>Bacteria</taxon>
        <taxon>Thermotogati</taxon>
        <taxon>Thermotogota</taxon>
        <taxon>Thermotogae</taxon>
        <taxon>Thermotogales</taxon>
        <taxon>Fervidobacteriaceae</taxon>
        <taxon>Thermosipho</taxon>
    </lineage>
</organism>
<dbReference type="OrthoDB" id="9876907at2"/>
<dbReference type="RefSeq" id="WP_004102071.1">
    <property type="nucleotide sequence ID" value="NC_011653.1"/>
</dbReference>